<dbReference type="KEGG" id="talb:FTW19_10415"/>
<dbReference type="Pfam" id="PF13692">
    <property type="entry name" value="Glyco_trans_1_4"/>
    <property type="match status" value="1"/>
</dbReference>
<keyword evidence="1" id="KW-0808">Transferase</keyword>
<proteinExistence type="predicted"/>
<dbReference type="OrthoDB" id="9814612at2"/>
<dbReference type="PANTHER" id="PTHR45947:SF3">
    <property type="entry name" value="SULFOQUINOVOSYL TRANSFERASE SQD2"/>
    <property type="match status" value="1"/>
</dbReference>
<dbReference type="InterPro" id="IPR050194">
    <property type="entry name" value="Glycosyltransferase_grp1"/>
</dbReference>
<evidence type="ECO:0000313" key="1">
    <source>
        <dbReference type="EMBL" id="QEE28378.1"/>
    </source>
</evidence>
<reference evidence="1 2" key="1">
    <citation type="submission" date="2019-08" db="EMBL/GenBank/DDBJ databases">
        <title>Complete genome sequence of Terriglobus albidus strain ORNL.</title>
        <authorList>
            <person name="Podar M."/>
        </authorList>
    </citation>
    <scope>NUCLEOTIDE SEQUENCE [LARGE SCALE GENOMIC DNA]</scope>
    <source>
        <strain evidence="1 2">ORNL</strain>
    </source>
</reference>
<dbReference type="EMBL" id="CP042806">
    <property type="protein sequence ID" value="QEE28378.1"/>
    <property type="molecule type" value="Genomic_DNA"/>
</dbReference>
<name>A0A5B9E8E0_9BACT</name>
<protein>
    <submittedName>
        <fullName evidence="1">Glycosyltransferase family 4 protein</fullName>
    </submittedName>
</protein>
<dbReference type="RefSeq" id="WP_147647568.1">
    <property type="nucleotide sequence ID" value="NZ_CP042806.1"/>
</dbReference>
<dbReference type="SUPFAM" id="SSF53756">
    <property type="entry name" value="UDP-Glycosyltransferase/glycogen phosphorylase"/>
    <property type="match status" value="1"/>
</dbReference>
<sequence>MLKVLLIAYECSPYRGSEWAVGWGRLLEGSRVAQMHVLTSEENFGALKRAQEEGLLPPEVRFYTPEPDARLRAESPAHGAFAYNYSAYHHWHKLAIELARSLHAQEHFDLVHQATVNTFREPGYGYELGIPFLWGPVGGSQNYPMSFLSLLPPKEAAKEAARAIANKYTLYRDSRVRRAARHAAKIYASNSTNQRDYERAWGRKVDLLLETGLREVPEPDHSRFERRLDEKRRGEQTGPLELLWSGELQTRKALPILLRALSKARKQAEFRLTVLGDGPMRELWTAEAERLGLRDIVRFAGRLPFPEAVAAMHHADLFCFTSLRDTSGNVVLEAMAAGAPVLCFGHQGAEDMVDATCGVRLPVISPKRAIEDWRRALIELAENAEKLLAMSWAAPVRAREFLWSRNGDVVNEAYLELGRTNMEKRLKLNQSAYA</sequence>
<dbReference type="CDD" id="cd03801">
    <property type="entry name" value="GT4_PimA-like"/>
    <property type="match status" value="1"/>
</dbReference>
<dbReference type="GO" id="GO:0016757">
    <property type="term" value="F:glycosyltransferase activity"/>
    <property type="evidence" value="ECO:0007669"/>
    <property type="project" value="TreeGrafter"/>
</dbReference>
<dbReference type="Proteomes" id="UP000321820">
    <property type="component" value="Chromosome"/>
</dbReference>
<dbReference type="AlphaFoldDB" id="A0A5B9E8E0"/>
<accession>A0A5B9E8E0</accession>
<keyword evidence="2" id="KW-1185">Reference proteome</keyword>
<organism evidence="1 2">
    <name type="scientific">Terriglobus albidus</name>
    <dbReference type="NCBI Taxonomy" id="1592106"/>
    <lineage>
        <taxon>Bacteria</taxon>
        <taxon>Pseudomonadati</taxon>
        <taxon>Acidobacteriota</taxon>
        <taxon>Terriglobia</taxon>
        <taxon>Terriglobales</taxon>
        <taxon>Acidobacteriaceae</taxon>
        <taxon>Terriglobus</taxon>
    </lineage>
</organism>
<evidence type="ECO:0000313" key="2">
    <source>
        <dbReference type="Proteomes" id="UP000321820"/>
    </source>
</evidence>
<gene>
    <name evidence="1" type="ORF">FTW19_10415</name>
</gene>
<dbReference type="PANTHER" id="PTHR45947">
    <property type="entry name" value="SULFOQUINOVOSYL TRANSFERASE SQD2"/>
    <property type="match status" value="1"/>
</dbReference>
<dbReference type="Gene3D" id="3.40.50.2000">
    <property type="entry name" value="Glycogen Phosphorylase B"/>
    <property type="match status" value="2"/>
</dbReference>